<dbReference type="PANTHER" id="PTHR14614:SF152">
    <property type="entry name" value="PROTEIN-LYSINE N-METHYLTRANSFERASE EFM6"/>
    <property type="match status" value="1"/>
</dbReference>
<dbReference type="Proteomes" id="UP001285441">
    <property type="component" value="Unassembled WGS sequence"/>
</dbReference>
<gene>
    <name evidence="1" type="primary">EFM6</name>
    <name evidence="2" type="ORF">B0H63DRAFT_512631</name>
</gene>
<protein>
    <recommendedName>
        <fullName evidence="1">Protein-lysine N-methyltransferase EFM6</fullName>
        <ecNumber evidence="1">2.1.1.-</ecNumber>
    </recommendedName>
    <alternativeName>
        <fullName evidence="1">Elongation factor methyltransferase 6</fullName>
    </alternativeName>
</protein>
<comment type="function">
    <text evidence="1">S-adenosyl-L-methionine-dependent protein-lysine N-methyltransferase that methylates elongation factor 1-alpha.</text>
</comment>
<dbReference type="HAMAP" id="MF_03198">
    <property type="entry name" value="Methyltr_EFM6"/>
    <property type="match status" value="1"/>
</dbReference>
<reference evidence="2" key="1">
    <citation type="journal article" date="2023" name="Mol. Phylogenet. Evol.">
        <title>Genome-scale phylogeny and comparative genomics of the fungal order Sordariales.</title>
        <authorList>
            <person name="Hensen N."/>
            <person name="Bonometti L."/>
            <person name="Westerberg I."/>
            <person name="Brannstrom I.O."/>
            <person name="Guillou S."/>
            <person name="Cros-Aarteil S."/>
            <person name="Calhoun S."/>
            <person name="Haridas S."/>
            <person name="Kuo A."/>
            <person name="Mondo S."/>
            <person name="Pangilinan J."/>
            <person name="Riley R."/>
            <person name="LaButti K."/>
            <person name="Andreopoulos B."/>
            <person name="Lipzen A."/>
            <person name="Chen C."/>
            <person name="Yan M."/>
            <person name="Daum C."/>
            <person name="Ng V."/>
            <person name="Clum A."/>
            <person name="Steindorff A."/>
            <person name="Ohm R.A."/>
            <person name="Martin F."/>
            <person name="Silar P."/>
            <person name="Natvig D.O."/>
            <person name="Lalanne C."/>
            <person name="Gautier V."/>
            <person name="Ament-Velasquez S.L."/>
            <person name="Kruys A."/>
            <person name="Hutchinson M.I."/>
            <person name="Powell A.J."/>
            <person name="Barry K."/>
            <person name="Miller A.N."/>
            <person name="Grigoriev I.V."/>
            <person name="Debuchy R."/>
            <person name="Gladieux P."/>
            <person name="Hiltunen Thoren M."/>
            <person name="Johannesson H."/>
        </authorList>
    </citation>
    <scope>NUCLEOTIDE SEQUENCE</scope>
    <source>
        <strain evidence="2">CBS 232.78</strain>
    </source>
</reference>
<proteinExistence type="inferred from homology"/>
<dbReference type="GO" id="GO:0005829">
    <property type="term" value="C:cytosol"/>
    <property type="evidence" value="ECO:0007669"/>
    <property type="project" value="TreeGrafter"/>
</dbReference>
<dbReference type="Pfam" id="PF10294">
    <property type="entry name" value="Methyltransf_16"/>
    <property type="match status" value="1"/>
</dbReference>
<comment type="subcellular location">
    <subcellularLocation>
        <location evidence="1">Cytoplasm</location>
    </subcellularLocation>
</comment>
<dbReference type="Gene3D" id="3.40.50.150">
    <property type="entry name" value="Vaccinia Virus protein VP39"/>
    <property type="match status" value="1"/>
</dbReference>
<evidence type="ECO:0000256" key="1">
    <source>
        <dbReference type="HAMAP-Rule" id="MF_03198"/>
    </source>
</evidence>
<dbReference type="InterPro" id="IPR019410">
    <property type="entry name" value="Methyltransf_16"/>
</dbReference>
<dbReference type="InterPro" id="IPR029063">
    <property type="entry name" value="SAM-dependent_MTases_sf"/>
</dbReference>
<dbReference type="EC" id="2.1.1.-" evidence="1"/>
<comment type="similarity">
    <text evidence="1">Belongs to the class I-like SAM-binding methyltransferase superfamily. METTL21 family. EFM6 subfamily.</text>
</comment>
<keyword evidence="1" id="KW-0963">Cytoplasm</keyword>
<dbReference type="AlphaFoldDB" id="A0AAE0KMH3"/>
<feature type="binding site" evidence="1">
    <location>
        <position position="140"/>
    </location>
    <ligand>
        <name>S-adenosyl-L-methionine</name>
        <dbReference type="ChEBI" id="CHEBI:59789"/>
    </ligand>
</feature>
<keyword evidence="1" id="KW-0949">S-adenosyl-L-methionine</keyword>
<feature type="binding site" evidence="1">
    <location>
        <begin position="88"/>
        <end position="90"/>
    </location>
    <ligand>
        <name>S-adenosyl-L-methionine</name>
        <dbReference type="ChEBI" id="CHEBI:59789"/>
    </ligand>
</feature>
<sequence>MCEKEETPLPEFSANGFDEELTPVPDYKRAANTASINFSGLLDEPLKLYEDLKSGCGGQLWPAGMVLAKHMLRYHRDKLQHSRILELGAGGGIVGLSVARGCRLGQPLYMTDQSEMESLMQHNIALNRLEDRVQARVLNWGQPLSAEIADFKPDIILAADCIYFEPAFPLLLQTLQDLLALSPAAIVFFCFNKRRRADMNLFKTMKKSFRVTEIEDDDQPVYSRIGVFLETTVHAMDQGTSTDPLKAPHVTYQRLPALQEAIIVFASGGYTGESVELDSALDPASPSDAEDVGGLADHLLLGPISAIAKRQSLSLYYTSSKGIYTVQPCRAVLSNFG</sequence>
<evidence type="ECO:0000313" key="2">
    <source>
        <dbReference type="EMBL" id="KAK3378590.1"/>
    </source>
</evidence>
<evidence type="ECO:0000313" key="3">
    <source>
        <dbReference type="Proteomes" id="UP001285441"/>
    </source>
</evidence>
<keyword evidence="1" id="KW-0808">Transferase</keyword>
<accession>A0AAE0KMH3</accession>
<dbReference type="EMBL" id="JAULSW010000006">
    <property type="protein sequence ID" value="KAK3378590.1"/>
    <property type="molecule type" value="Genomic_DNA"/>
</dbReference>
<dbReference type="CDD" id="cd02440">
    <property type="entry name" value="AdoMet_MTases"/>
    <property type="match status" value="1"/>
</dbReference>
<keyword evidence="1 2" id="KW-0489">Methyltransferase</keyword>
<name>A0AAE0KMH3_9PEZI</name>
<dbReference type="GO" id="GO:0016279">
    <property type="term" value="F:protein-lysine N-methyltransferase activity"/>
    <property type="evidence" value="ECO:0007669"/>
    <property type="project" value="UniProtKB-UniRule"/>
</dbReference>
<feature type="binding site" evidence="1">
    <location>
        <position position="112"/>
    </location>
    <ligand>
        <name>S-adenosyl-L-methionine</name>
        <dbReference type="ChEBI" id="CHEBI:59789"/>
    </ligand>
</feature>
<reference evidence="2" key="2">
    <citation type="submission" date="2023-06" db="EMBL/GenBank/DDBJ databases">
        <authorList>
            <consortium name="Lawrence Berkeley National Laboratory"/>
            <person name="Haridas S."/>
            <person name="Hensen N."/>
            <person name="Bonometti L."/>
            <person name="Westerberg I."/>
            <person name="Brannstrom I.O."/>
            <person name="Guillou S."/>
            <person name="Cros-Aarteil S."/>
            <person name="Calhoun S."/>
            <person name="Kuo A."/>
            <person name="Mondo S."/>
            <person name="Pangilinan J."/>
            <person name="Riley R."/>
            <person name="LaButti K."/>
            <person name="Andreopoulos B."/>
            <person name="Lipzen A."/>
            <person name="Chen C."/>
            <person name="Yanf M."/>
            <person name="Daum C."/>
            <person name="Ng V."/>
            <person name="Clum A."/>
            <person name="Steindorff A."/>
            <person name="Ohm R."/>
            <person name="Martin F."/>
            <person name="Silar P."/>
            <person name="Natvig D."/>
            <person name="Lalanne C."/>
            <person name="Gautier V."/>
            <person name="Ament-velasquez S.L."/>
            <person name="Kruys A."/>
            <person name="Hutchinson M.I."/>
            <person name="Powell A.J."/>
            <person name="Barry K."/>
            <person name="Miller A.N."/>
            <person name="Grigoriev I.V."/>
            <person name="Debuchy R."/>
            <person name="Gladieux P."/>
            <person name="Thoren M.H."/>
            <person name="Johannesson H."/>
        </authorList>
    </citation>
    <scope>NUCLEOTIDE SEQUENCE</scope>
    <source>
        <strain evidence="2">CBS 232.78</strain>
    </source>
</reference>
<keyword evidence="3" id="KW-1185">Reference proteome</keyword>
<comment type="caution">
    <text evidence="2">The sequence shown here is derived from an EMBL/GenBank/DDBJ whole genome shotgun (WGS) entry which is preliminary data.</text>
</comment>
<feature type="binding site" evidence="1">
    <location>
        <position position="61"/>
    </location>
    <ligand>
        <name>S-adenosyl-L-methionine</name>
        <dbReference type="ChEBI" id="CHEBI:59789"/>
    </ligand>
</feature>
<dbReference type="SUPFAM" id="SSF53335">
    <property type="entry name" value="S-adenosyl-L-methionine-dependent methyltransferases"/>
    <property type="match status" value="1"/>
</dbReference>
<feature type="binding site" evidence="1">
    <location>
        <position position="159"/>
    </location>
    <ligand>
        <name>S-adenosyl-L-methionine</name>
        <dbReference type="ChEBI" id="CHEBI:59789"/>
    </ligand>
</feature>
<dbReference type="InterPro" id="IPR033684">
    <property type="entry name" value="EFM6"/>
</dbReference>
<organism evidence="2 3">
    <name type="scientific">Podospora didyma</name>
    <dbReference type="NCBI Taxonomy" id="330526"/>
    <lineage>
        <taxon>Eukaryota</taxon>
        <taxon>Fungi</taxon>
        <taxon>Dikarya</taxon>
        <taxon>Ascomycota</taxon>
        <taxon>Pezizomycotina</taxon>
        <taxon>Sordariomycetes</taxon>
        <taxon>Sordariomycetidae</taxon>
        <taxon>Sordariales</taxon>
        <taxon>Podosporaceae</taxon>
        <taxon>Podospora</taxon>
    </lineage>
</organism>
<dbReference type="PANTHER" id="PTHR14614">
    <property type="entry name" value="HEPATOCELLULAR CARCINOMA-ASSOCIATED ANTIGEN"/>
    <property type="match status" value="1"/>
</dbReference>
<dbReference type="GO" id="GO:0032259">
    <property type="term" value="P:methylation"/>
    <property type="evidence" value="ECO:0007669"/>
    <property type="project" value="UniProtKB-KW"/>
</dbReference>